<feature type="region of interest" description="Disordered" evidence="7">
    <location>
        <begin position="732"/>
        <end position="754"/>
    </location>
</feature>
<feature type="compositionally biased region" description="Polar residues" evidence="7">
    <location>
        <begin position="1"/>
        <end position="11"/>
    </location>
</feature>
<dbReference type="GO" id="GO:0000776">
    <property type="term" value="C:kinetochore"/>
    <property type="evidence" value="ECO:0007669"/>
    <property type="project" value="TreeGrafter"/>
</dbReference>
<dbReference type="PANTHER" id="PTHR22974">
    <property type="entry name" value="MIXED LINEAGE PROTEIN KINASE"/>
    <property type="match status" value="1"/>
</dbReference>
<feature type="domain" description="Protein kinase" evidence="8">
    <location>
        <begin position="839"/>
        <end position="1124"/>
    </location>
</feature>
<feature type="compositionally biased region" description="Low complexity" evidence="7">
    <location>
        <begin position="132"/>
        <end position="173"/>
    </location>
</feature>
<accession>A0A238F3C0</accession>
<dbReference type="Gene3D" id="1.10.510.10">
    <property type="entry name" value="Transferase(Phosphotransferase) domain 1"/>
    <property type="match status" value="1"/>
</dbReference>
<feature type="compositionally biased region" description="Polar residues" evidence="7">
    <location>
        <begin position="737"/>
        <end position="751"/>
    </location>
</feature>
<feature type="compositionally biased region" description="Acidic residues" evidence="7">
    <location>
        <begin position="416"/>
        <end position="427"/>
    </location>
</feature>
<feature type="compositionally biased region" description="Low complexity" evidence="7">
    <location>
        <begin position="550"/>
        <end position="559"/>
    </location>
</feature>
<protein>
    <submittedName>
        <fullName evidence="9">BQ2448_5116 protein</fullName>
    </submittedName>
</protein>
<dbReference type="AlphaFoldDB" id="A0A238F3C0"/>
<keyword evidence="1" id="KW-0723">Serine/threonine-protein kinase</keyword>
<dbReference type="PANTHER" id="PTHR22974:SF21">
    <property type="entry name" value="DUAL SPECIFICITY PROTEIN KINASE TTK"/>
    <property type="match status" value="1"/>
</dbReference>
<dbReference type="InterPro" id="IPR008271">
    <property type="entry name" value="Ser/Thr_kinase_AS"/>
</dbReference>
<gene>
    <name evidence="9" type="ORF">BQ2448_5116</name>
</gene>
<keyword evidence="4" id="KW-0418">Kinase</keyword>
<dbReference type="GO" id="GO:0004674">
    <property type="term" value="F:protein serine/threonine kinase activity"/>
    <property type="evidence" value="ECO:0007669"/>
    <property type="project" value="UniProtKB-KW"/>
</dbReference>
<dbReference type="FunFam" id="3.30.200.20:FF:000131">
    <property type="entry name" value="Dual specificity protein kinase TTK"/>
    <property type="match status" value="1"/>
</dbReference>
<evidence type="ECO:0000313" key="10">
    <source>
        <dbReference type="Proteomes" id="UP000198372"/>
    </source>
</evidence>
<dbReference type="PROSITE" id="PS50011">
    <property type="entry name" value="PROTEIN_KINASE_DOM"/>
    <property type="match status" value="1"/>
</dbReference>
<feature type="compositionally biased region" description="Low complexity" evidence="7">
    <location>
        <begin position="238"/>
        <end position="253"/>
    </location>
</feature>
<keyword evidence="10" id="KW-1185">Reference proteome</keyword>
<dbReference type="GO" id="GO:0033316">
    <property type="term" value="P:meiotic spindle assembly checkpoint signaling"/>
    <property type="evidence" value="ECO:0007669"/>
    <property type="project" value="TreeGrafter"/>
</dbReference>
<feature type="compositionally biased region" description="Low complexity" evidence="7">
    <location>
        <begin position="206"/>
        <end position="229"/>
    </location>
</feature>
<evidence type="ECO:0000256" key="5">
    <source>
        <dbReference type="ARBA" id="ARBA00022840"/>
    </source>
</evidence>
<feature type="region of interest" description="Disordered" evidence="7">
    <location>
        <begin position="121"/>
        <end position="595"/>
    </location>
</feature>
<feature type="compositionally biased region" description="Basic and acidic residues" evidence="7">
    <location>
        <begin position="289"/>
        <end position="308"/>
    </location>
</feature>
<keyword evidence="3 6" id="KW-0547">Nucleotide-binding</keyword>
<dbReference type="Pfam" id="PF00069">
    <property type="entry name" value="Pkinase"/>
    <property type="match status" value="1"/>
</dbReference>
<evidence type="ECO:0000259" key="8">
    <source>
        <dbReference type="PROSITE" id="PS50011"/>
    </source>
</evidence>
<feature type="compositionally biased region" description="Polar residues" evidence="7">
    <location>
        <begin position="311"/>
        <end position="354"/>
    </location>
</feature>
<feature type="compositionally biased region" description="Low complexity" evidence="7">
    <location>
        <begin position="482"/>
        <end position="522"/>
    </location>
</feature>
<dbReference type="SMART" id="SM00220">
    <property type="entry name" value="S_TKc"/>
    <property type="match status" value="1"/>
</dbReference>
<feature type="compositionally biased region" description="Low complexity" evidence="7">
    <location>
        <begin position="464"/>
        <end position="475"/>
    </location>
</feature>
<dbReference type="GO" id="GO:0005524">
    <property type="term" value="F:ATP binding"/>
    <property type="evidence" value="ECO:0007669"/>
    <property type="project" value="UniProtKB-UniRule"/>
</dbReference>
<dbReference type="SUPFAM" id="SSF56112">
    <property type="entry name" value="Protein kinase-like (PK-like)"/>
    <property type="match status" value="1"/>
</dbReference>
<dbReference type="EMBL" id="FMSP01000002">
    <property type="protein sequence ID" value="SCV67505.1"/>
    <property type="molecule type" value="Genomic_DNA"/>
</dbReference>
<evidence type="ECO:0000256" key="6">
    <source>
        <dbReference type="PROSITE-ProRule" id="PRU10141"/>
    </source>
</evidence>
<dbReference type="InterPro" id="IPR000719">
    <property type="entry name" value="Prot_kinase_dom"/>
</dbReference>
<evidence type="ECO:0000256" key="2">
    <source>
        <dbReference type="ARBA" id="ARBA00022679"/>
    </source>
</evidence>
<reference evidence="10" key="1">
    <citation type="submission" date="2016-09" db="EMBL/GenBank/DDBJ databases">
        <authorList>
            <person name="Jeantristanb JTB J.-T."/>
            <person name="Ricardo R."/>
        </authorList>
    </citation>
    <scope>NUCLEOTIDE SEQUENCE [LARGE SCALE GENOMIC DNA]</scope>
</reference>
<feature type="compositionally biased region" description="Low complexity" evidence="7">
    <location>
        <begin position="25"/>
        <end position="42"/>
    </location>
</feature>
<evidence type="ECO:0000313" key="9">
    <source>
        <dbReference type="EMBL" id="SCV67505.1"/>
    </source>
</evidence>
<organism evidence="9 10">
    <name type="scientific">Microbotryum intermedium</name>
    <dbReference type="NCBI Taxonomy" id="269621"/>
    <lineage>
        <taxon>Eukaryota</taxon>
        <taxon>Fungi</taxon>
        <taxon>Dikarya</taxon>
        <taxon>Basidiomycota</taxon>
        <taxon>Pucciniomycotina</taxon>
        <taxon>Microbotryomycetes</taxon>
        <taxon>Microbotryales</taxon>
        <taxon>Microbotryaceae</taxon>
        <taxon>Microbotryum</taxon>
    </lineage>
</organism>
<dbReference type="STRING" id="269621.A0A238F3C0"/>
<dbReference type="InterPro" id="IPR027084">
    <property type="entry name" value="Mps1_cat"/>
</dbReference>
<evidence type="ECO:0000256" key="1">
    <source>
        <dbReference type="ARBA" id="ARBA00022527"/>
    </source>
</evidence>
<dbReference type="GO" id="GO:0005634">
    <property type="term" value="C:nucleus"/>
    <property type="evidence" value="ECO:0007669"/>
    <property type="project" value="TreeGrafter"/>
</dbReference>
<evidence type="ECO:0000256" key="7">
    <source>
        <dbReference type="SAM" id="MobiDB-lite"/>
    </source>
</evidence>
<dbReference type="FunFam" id="1.10.510.10:FF:000224">
    <property type="entry name" value="serine/threonine-protein kinase mph1 isoform X1"/>
    <property type="match status" value="1"/>
</dbReference>
<name>A0A238F3C0_9BASI</name>
<dbReference type="PROSITE" id="PS00107">
    <property type="entry name" value="PROTEIN_KINASE_ATP"/>
    <property type="match status" value="1"/>
</dbReference>
<keyword evidence="5 6" id="KW-0067">ATP-binding</keyword>
<keyword evidence="2" id="KW-0808">Transferase</keyword>
<feature type="region of interest" description="Disordered" evidence="7">
    <location>
        <begin position="1"/>
        <end position="92"/>
    </location>
</feature>
<dbReference type="GO" id="GO:0004712">
    <property type="term" value="F:protein serine/threonine/tyrosine kinase activity"/>
    <property type="evidence" value="ECO:0007669"/>
    <property type="project" value="TreeGrafter"/>
</dbReference>
<proteinExistence type="predicted"/>
<dbReference type="CDD" id="cd14131">
    <property type="entry name" value="PKc_Mps1"/>
    <property type="match status" value="1"/>
</dbReference>
<dbReference type="Gene3D" id="3.30.200.20">
    <property type="entry name" value="Phosphorylase Kinase, domain 1"/>
    <property type="match status" value="1"/>
</dbReference>
<evidence type="ECO:0000256" key="3">
    <source>
        <dbReference type="ARBA" id="ARBA00022741"/>
    </source>
</evidence>
<feature type="compositionally biased region" description="Low complexity" evidence="7">
    <location>
        <begin position="51"/>
        <end position="92"/>
    </location>
</feature>
<dbReference type="PROSITE" id="PS00108">
    <property type="entry name" value="PROTEIN_KINASE_ST"/>
    <property type="match status" value="1"/>
</dbReference>
<evidence type="ECO:0000256" key="4">
    <source>
        <dbReference type="ARBA" id="ARBA00022777"/>
    </source>
</evidence>
<dbReference type="Proteomes" id="UP000198372">
    <property type="component" value="Unassembled WGS sequence"/>
</dbReference>
<dbReference type="GO" id="GO:0034501">
    <property type="term" value="P:protein localization to kinetochore"/>
    <property type="evidence" value="ECO:0007669"/>
    <property type="project" value="TreeGrafter"/>
</dbReference>
<feature type="compositionally biased region" description="Basic and acidic residues" evidence="7">
    <location>
        <begin position="368"/>
        <end position="382"/>
    </location>
</feature>
<dbReference type="InterPro" id="IPR011009">
    <property type="entry name" value="Kinase-like_dom_sf"/>
</dbReference>
<dbReference type="OrthoDB" id="20524at2759"/>
<dbReference type="GO" id="GO:0007094">
    <property type="term" value="P:mitotic spindle assembly checkpoint signaling"/>
    <property type="evidence" value="ECO:0007669"/>
    <property type="project" value="TreeGrafter"/>
</dbReference>
<dbReference type="GO" id="GO:0098813">
    <property type="term" value="P:nuclear chromosome segregation"/>
    <property type="evidence" value="ECO:0007669"/>
    <property type="project" value="UniProtKB-ARBA"/>
</dbReference>
<feature type="compositionally biased region" description="Polar residues" evidence="7">
    <location>
        <begin position="121"/>
        <end position="131"/>
    </location>
</feature>
<dbReference type="InterPro" id="IPR017441">
    <property type="entry name" value="Protein_kinase_ATP_BS"/>
</dbReference>
<sequence>MSRPSTPSGRSNLMEKLFNKIRTPTSSSSSHSGAASSTSASGHGQGSIGASSSSPFTLSNPSLLRRNSSRSSFHCGGSSAMASTSSLASNSSSLAADALEALDFEDDNDVPLPEFESDAYLSNASWNNNPQSAKASSPTFPSSSSTSRVAAATGGAISQPRSSFSSSGGRPSFDQLDGPLNHPPQASSSMSRHSPPFPFSNPLLRSNNSGGSGSSSSGMGSVGVDSSGDGMRKSTFISRAAASASASTSASSSNLKTLARSWTKSKEKMTAASGTSSSLRTRADLVNVGEREGGPAHAGAEDPTRKVTEMNPRTSPTLASSMSHTRATLERTTSNDRALSASQPALSSFATTTPALPRPGLTASTKATGERTGGRGWLERKSLMQSGTGGTEVKKRRAQRVNLQELMSKKEKEGMEELICDAGDQAESESAASPPLRPPLSPHNRSRSEVTPSSPRLVSKDRAAATVTIVSSSSTLYARPASSMSQYNTSSSNDTSPPTLGSSTRSRSTAQTTATMTMSSSTDPKIPAAPTEMPESSTMLRQRFLVSRNSTPSETSSGPSPSPPPPPSNYALQNKYRLPSTSPPEQEVDPRPESPSMMTYAARRSVSIDGGNASISREETIMALPPRAASSIAMYRDEMPTQPLHPSTYSSNSLPSRSTGGALPYVDDRAAEYQAQNLPTRPGSAMELYHDENACSSRTTTTVTMVPTSHPAAPTTTNGRTVLGETYRAANIGPPLTTANGRQYPPSSQPFATKPTAPVEYQVPLRDRSPGMAEATPAALYQQQQHYVGQQRQQPYDPQMERQLLALQYQQAQQQHQMTQPLKPAKKSPQCIIVNNKPYARAGLLGRGGSSRVYRVLDEKNQLFAIKKVDISKNDAESRQSFANEISLLEKLRGKPQIIQLIDSEIGENKRHLLMVMEQGETDLNNLLNEHSGKKISMNFIRYIWEGMLEAVHVIHNENVVHTDLKPANFVLVKGRLKLIDFGISKTIANDTTNIGRDQQIGTANYMPPEALIDSGLGRDGKRLMKLGRAADVWSLGCILHQMVYGRTPFAHIRDIGQKIMAIQNPNYKFEFAPTTTPVDERGVEIPDLQTELIEEVLETLELCLKFDPKTRATIPELLEHPFLRKPPPIREEDLHWLVQSVTKLVTGKQLDETDMPKVSDKLMKGLIGRARGRVYDRYK</sequence>
<feature type="binding site" evidence="6">
    <location>
        <position position="868"/>
    </location>
    <ligand>
        <name>ATP</name>
        <dbReference type="ChEBI" id="CHEBI:30616"/>
    </ligand>
</feature>